<organism evidence="5 6">
    <name type="scientific">Rhododendron williamsianum</name>
    <dbReference type="NCBI Taxonomy" id="262921"/>
    <lineage>
        <taxon>Eukaryota</taxon>
        <taxon>Viridiplantae</taxon>
        <taxon>Streptophyta</taxon>
        <taxon>Embryophyta</taxon>
        <taxon>Tracheophyta</taxon>
        <taxon>Spermatophyta</taxon>
        <taxon>Magnoliopsida</taxon>
        <taxon>eudicotyledons</taxon>
        <taxon>Gunneridae</taxon>
        <taxon>Pentapetalae</taxon>
        <taxon>asterids</taxon>
        <taxon>Ericales</taxon>
        <taxon>Ericaceae</taxon>
        <taxon>Ericoideae</taxon>
        <taxon>Rhodoreae</taxon>
        <taxon>Rhododendron</taxon>
    </lineage>
</organism>
<evidence type="ECO:0000256" key="1">
    <source>
        <dbReference type="ARBA" id="ARBA00012552"/>
    </source>
</evidence>
<feature type="domain" description="Helicase ATP-binding" evidence="4">
    <location>
        <begin position="347"/>
        <end position="525"/>
    </location>
</feature>
<dbReference type="PANTHER" id="PTHR18934:SF83">
    <property type="entry name" value="PRE-MRNA-SPLICING FACTOR ATP-DEPENDENT RNA HELICASE DHX16"/>
    <property type="match status" value="1"/>
</dbReference>
<name>A0A6A4LH38_9ERIC</name>
<protein>
    <recommendedName>
        <fullName evidence="1">RNA helicase</fullName>
        <ecNumber evidence="1">3.6.4.13</ecNumber>
    </recommendedName>
</protein>
<dbReference type="PANTHER" id="PTHR18934">
    <property type="entry name" value="ATP-DEPENDENT RNA HELICASE"/>
    <property type="match status" value="1"/>
</dbReference>
<dbReference type="OrthoDB" id="10253254at2759"/>
<evidence type="ECO:0000313" key="5">
    <source>
        <dbReference type="EMBL" id="KAE9456975.1"/>
    </source>
</evidence>
<sequence length="559" mass="63786">EIYGKVPRKASGINVYQKQEREAALLVRKQKAYSLLEAGDDDDHDVGGGSGNGSHIPAASEVRKADDSRKKRFRKKTENDQEDEDDEVVANMEEKRRVTRRTNDDSESEEEILRDQREREELEHHLKDRDAAATRKLGEAKPTRRKEEGSVRGSNNALEQDGTNTLRKVSRQEYLKKREEKIVDQLRDDIEDEQYLFDGVKLTEAEYRELRYKKEIYELVKKRSEDADSVDGYRMLEAYDQEGGVNQEKRFSVAMQRYRDSGAGDNRNPFAEQEAWEEHQIGKATLKYGSKDRKQKSDEFQFVFEDQIDFIKASVMDGVKFEDEVPAESLDKSMEKSAFQKLQEGRKTLPIYAYRDELLQAVEDHQVLVIVGETGSGKTTQIPQYLHEAGYTKRGKIGCTQPRRIAAMSVAARVSQEMGVKLGHEVGYSIRFEDCTSEKTLVKYMTDGSRRMQLRRHLEGYAERNVFRRTETSGYSFFIGGGTNPMSVLSGFDAVTLFQTPSMESTIVAIDAEWVPGVPLCLLQFAFRTPSNDDVVFVLDLVTIPLGTVYDALKAMVTE</sequence>
<dbReference type="Proteomes" id="UP000428333">
    <property type="component" value="Linkage Group LG06"/>
</dbReference>
<dbReference type="EC" id="3.6.4.13" evidence="1"/>
<feature type="region of interest" description="Disordered" evidence="3">
    <location>
        <begin position="38"/>
        <end position="170"/>
    </location>
</feature>
<comment type="catalytic activity">
    <reaction evidence="2">
        <text>ATP + H2O = ADP + phosphate + H(+)</text>
        <dbReference type="Rhea" id="RHEA:13065"/>
        <dbReference type="ChEBI" id="CHEBI:15377"/>
        <dbReference type="ChEBI" id="CHEBI:15378"/>
        <dbReference type="ChEBI" id="CHEBI:30616"/>
        <dbReference type="ChEBI" id="CHEBI:43474"/>
        <dbReference type="ChEBI" id="CHEBI:456216"/>
        <dbReference type="EC" id="3.6.4.13"/>
    </reaction>
</comment>
<proteinExistence type="predicted"/>
<feature type="compositionally biased region" description="Basic and acidic residues" evidence="3">
    <location>
        <begin position="92"/>
        <end position="104"/>
    </location>
</feature>
<dbReference type="AlphaFoldDB" id="A0A6A4LH38"/>
<evidence type="ECO:0000256" key="2">
    <source>
        <dbReference type="ARBA" id="ARBA00047984"/>
    </source>
</evidence>
<evidence type="ECO:0000256" key="3">
    <source>
        <dbReference type="SAM" id="MobiDB-lite"/>
    </source>
</evidence>
<dbReference type="GO" id="GO:0071013">
    <property type="term" value="C:catalytic step 2 spliceosome"/>
    <property type="evidence" value="ECO:0007669"/>
    <property type="project" value="TreeGrafter"/>
</dbReference>
<evidence type="ECO:0000259" key="4">
    <source>
        <dbReference type="SMART" id="SM00487"/>
    </source>
</evidence>
<feature type="compositionally biased region" description="Polar residues" evidence="3">
    <location>
        <begin position="152"/>
        <end position="167"/>
    </location>
</feature>
<evidence type="ECO:0000313" key="6">
    <source>
        <dbReference type="Proteomes" id="UP000428333"/>
    </source>
</evidence>
<comment type="caution">
    <text evidence="5">The sequence shown here is derived from an EMBL/GenBank/DDBJ whole genome shotgun (WGS) entry which is preliminary data.</text>
</comment>
<feature type="compositionally biased region" description="Basic and acidic residues" evidence="3">
    <location>
        <begin position="111"/>
        <end position="150"/>
    </location>
</feature>
<dbReference type="GO" id="GO:0003723">
    <property type="term" value="F:RNA binding"/>
    <property type="evidence" value="ECO:0007669"/>
    <property type="project" value="TreeGrafter"/>
</dbReference>
<dbReference type="GO" id="GO:0003724">
    <property type="term" value="F:RNA helicase activity"/>
    <property type="evidence" value="ECO:0007669"/>
    <property type="project" value="UniProtKB-EC"/>
</dbReference>
<gene>
    <name evidence="5" type="ORF">C3L33_11118</name>
</gene>
<dbReference type="Gene3D" id="3.40.50.300">
    <property type="entry name" value="P-loop containing nucleotide triphosphate hydrolases"/>
    <property type="match status" value="1"/>
</dbReference>
<dbReference type="SMART" id="SM00487">
    <property type="entry name" value="DEXDc"/>
    <property type="match status" value="1"/>
</dbReference>
<reference evidence="5 6" key="1">
    <citation type="journal article" date="2019" name="Genome Biol. Evol.">
        <title>The Rhododendron genome and chromosomal organization provide insight into shared whole-genome duplications across the heath family (Ericaceae).</title>
        <authorList>
            <person name="Soza V.L."/>
            <person name="Lindsley D."/>
            <person name="Waalkes A."/>
            <person name="Ramage E."/>
            <person name="Patwardhan R.P."/>
            <person name="Burton J.N."/>
            <person name="Adey A."/>
            <person name="Kumar A."/>
            <person name="Qiu R."/>
            <person name="Shendure J."/>
            <person name="Hall B."/>
        </authorList>
    </citation>
    <scope>NUCLEOTIDE SEQUENCE [LARGE SCALE GENOMIC DNA]</scope>
    <source>
        <strain evidence="5">RSF 1966-606</strain>
    </source>
</reference>
<feature type="non-terminal residue" evidence="5">
    <location>
        <position position="1"/>
    </location>
</feature>
<accession>A0A6A4LH38</accession>
<dbReference type="EMBL" id="QEFC01001547">
    <property type="protein sequence ID" value="KAE9456975.1"/>
    <property type="molecule type" value="Genomic_DNA"/>
</dbReference>
<dbReference type="InterPro" id="IPR014001">
    <property type="entry name" value="Helicase_ATP-bd"/>
</dbReference>
<keyword evidence="6" id="KW-1185">Reference proteome</keyword>
<dbReference type="SUPFAM" id="SSF52540">
    <property type="entry name" value="P-loop containing nucleoside triphosphate hydrolases"/>
    <property type="match status" value="1"/>
</dbReference>
<dbReference type="InterPro" id="IPR027417">
    <property type="entry name" value="P-loop_NTPase"/>
</dbReference>